<evidence type="ECO:0000256" key="1">
    <source>
        <dbReference type="ARBA" id="ARBA00001957"/>
    </source>
</evidence>
<dbReference type="SUPFAM" id="SSF52777">
    <property type="entry name" value="CoA-dependent acyltransferases"/>
    <property type="match status" value="4"/>
</dbReference>
<dbReference type="InterPro" id="IPR009081">
    <property type="entry name" value="PP-bd_ACP"/>
</dbReference>
<dbReference type="Gene3D" id="3.40.50.1820">
    <property type="entry name" value="alpha/beta hydrolase"/>
    <property type="match status" value="1"/>
</dbReference>
<dbReference type="Gene3D" id="3.30.559.30">
    <property type="entry name" value="Nonribosomal peptide synthetase, condensation domain"/>
    <property type="match status" value="2"/>
</dbReference>
<dbReference type="Gene3D" id="3.40.50.980">
    <property type="match status" value="4"/>
</dbReference>
<protein>
    <submittedName>
        <fullName evidence="6">Non-ribosomal peptide synthase</fullName>
    </submittedName>
</protein>
<dbReference type="InterPro" id="IPR045851">
    <property type="entry name" value="AMP-bd_C_sf"/>
</dbReference>
<dbReference type="InterPro" id="IPR029058">
    <property type="entry name" value="AB_hydrolase_fold"/>
</dbReference>
<dbReference type="SUPFAM" id="SSF47336">
    <property type="entry name" value="ACP-like"/>
    <property type="match status" value="2"/>
</dbReference>
<keyword evidence="3" id="KW-0597">Phosphoprotein</keyword>
<dbReference type="InterPro" id="IPR025110">
    <property type="entry name" value="AMP-bd_C"/>
</dbReference>
<evidence type="ECO:0000313" key="6">
    <source>
        <dbReference type="EMBL" id="MBC1306002.1"/>
    </source>
</evidence>
<proteinExistence type="predicted"/>
<dbReference type="SMART" id="SM00823">
    <property type="entry name" value="PKS_PP"/>
    <property type="match status" value="1"/>
</dbReference>
<dbReference type="Gene3D" id="3.40.50.150">
    <property type="entry name" value="Vaccinia Virus protein VP39"/>
    <property type="match status" value="1"/>
</dbReference>
<reference evidence="6 7" key="1">
    <citation type="submission" date="2019-11" db="EMBL/GenBank/DDBJ databases">
        <title>Comparison of genomes from free-living endosymbiotic cyanobacteria isolated from Azolla.</title>
        <authorList>
            <person name="Thiel T."/>
            <person name="Pratte B."/>
        </authorList>
    </citation>
    <scope>NUCLEOTIDE SEQUENCE [LARGE SCALE GENOMIC DNA]</scope>
    <source>
        <strain evidence="6 7">N2B</strain>
        <plasmid evidence="6">pN2B-C</plasmid>
    </source>
</reference>
<keyword evidence="2" id="KW-0596">Phosphopantetheine</keyword>
<dbReference type="InterPro" id="IPR010071">
    <property type="entry name" value="AA_adenyl_dom"/>
</dbReference>
<dbReference type="CDD" id="cd17643">
    <property type="entry name" value="A_NRPS_Cytc1-like"/>
    <property type="match status" value="1"/>
</dbReference>
<dbReference type="InterPro" id="IPR023213">
    <property type="entry name" value="CAT-like_dom_sf"/>
</dbReference>
<dbReference type="Gene3D" id="1.10.1200.10">
    <property type="entry name" value="ACP-like"/>
    <property type="match status" value="2"/>
</dbReference>
<dbReference type="PROSITE" id="PS00455">
    <property type="entry name" value="AMP_BINDING"/>
    <property type="match status" value="2"/>
</dbReference>
<dbReference type="InterPro" id="IPR006162">
    <property type="entry name" value="Ppantetheine_attach_site"/>
</dbReference>
<dbReference type="GeneID" id="58727447"/>
<dbReference type="Pfam" id="PF08242">
    <property type="entry name" value="Methyltransf_12"/>
    <property type="match status" value="1"/>
</dbReference>
<evidence type="ECO:0000256" key="3">
    <source>
        <dbReference type="ARBA" id="ARBA00022553"/>
    </source>
</evidence>
<sequence>MSNFSESLGDISPEQYELLQLLLKKRGIGKPEQKTIPKRIDQSPCQLSSAQQRLWFLHQLNPDISVYNMPAAIGIQGSLNIAALAQTFNEIARRHEILRTRFETVNGKPIQIINPTISIPLSVVNLQDLPDDKRQTEVTRLIKAEAEKPFDLTQTPLLRTTLLQLDVTEYVLLLTIHHIIADGWSIDVLIREVMVLYEAFCSGQPSPLAELPIQYADFAFWQSQYLQGEVLANQLAFRREKLGHHPPALELPTDRPRPAIQTFRGATQSFSLSAEVTQALKTLSQTEGTTLFVTLLAAFKTLLYRYTGQEDILLGSPIANRNRAETEGLIGFFVNTLVLRTDLSGNPSFRELIARVHEQASAAYAHQDIPFEQLAAELQPQRDLSRNPLIQVMFVLENRSRLLGELGDLKLSLLEINTAIAKFDLTLILSETSQGLNGWLEYSTDLFDAVTITQMVRHFQTLVGGIAVNPDQRLASLPLLSAAEQHQLLYEWNHPEISYPQHYCIHQLFEQSAQQAPEAIAVVFEEQQITYQALNQQANQLAHYLRSLGVKPGVKVGICVERSLWMIVGILAILKAGAAYVPLDPSYPQERLAFIIQDAQLEVLLTQQQLLEVLPPHQVQVISLDRDWQIIAQENQANPACTATVGNLAYIIYTSGSTGQPKGVLVPHQNVTRLFEAVQPWFEFNQQDVWTLFHSIAFDFSVWELWGALLHGGKLVIVPYWLSRSPEAFYQLLCKQKVTVLNQTPSAFRQLIQAKEPFNHQLALRLVIFGGEALEISSLQPWCERHGDRYPQLVNMYGITETTVHVTYRPITMADLQVNSGSIIGRPIPDLQVYILDQHQQLVPIGVSGEMYIGGGGLAKGYLNRPDLTTEKFIPHPFSNQPDARLYKSGDLARYLPNGDIEYLGRIDHQVKIRGFRIELGEIAGILTQHPSVQETVVLAKETSSGEKYLVAYVVFRHQQTPTTSQLRNFLKKQLPDYMLPSVFVVVEALPLTANGKLDHQALPEPSTSRPELDTAFVSPRTATEKILTEIWSQVLGFAEIGIYDNFFALGGDSIRSIQVRSLAQERGLYFSLQQIFQHQTIHELIADVVIAENPQATTQSIAAFSLISEQERSQLPENIEDAYPLTMLQMGMLFHNEYDTDTPIYHNVASLHIQAPFAPQHFQTAAQQLINRHPVLRTSFDLSNFSQPLQLVHKNVAVALQVEDLSHLSTIEQEEILNAELEAQKRHKFDWTSPPLLRFHIYRRSSQTFQFNFSEHHAILDGWSVATMLTELFENYFSLLQGETPTIKLSPEIAFRDFVALQQTALQSQASQDYWKQKLKGCMMTRIPREYQPQSATTSAIRAFPVLISDETATGLQQLAKVAKVSLKSVLVAAHIYVLSQLSGQSDVVTIMASHGRPETTDSDWSLGLFLTPLPLRMKLSGGTWIDLVQQTFAAEKDLLPHRLYPLAQMQIDLGNQRLAETSVNFTRFHVYERLQQLSGLQIIDTQGFAMTDFALVAEFSFDVFASQLQLFLMCNTFEFSEQQIEKIGENYAQTLAVMAKETTANYQLVEVANQTVKEDEKYQLLAISTGEKINYPQYNCIHQLFAQQVARIPDSLAVASEHQQLTYLQLNNSANQLANFLQNLGVVTETLVGICVERNPQMLVGILGILKACGAYVPLDPSYPQQRLDFMLQDAKIEILLTQKHLLPKFSHHNIKIICIDTEWEAIAQHSDAHPECEITSDNLAYIIYTSGSTGLPKGVEITHKNLIHSTIARINYYPEYDVNFLLLSSFAFDSSVAGIFWTLCCGGTLYLPQVGEEKEVRKLVKLISQYQISHLLSLPSLYALILEQAEIAQLTSLHTVIVAGEPCPKKLVQSHCELLKTTSLYNEYGPTEATVWSSVYNCSWPEAGISIPIGRPIHNTQIYILNSDGKLVPVGVTGELYIGGDGIARGYLGKPQLTAEKFIPDFFSDEPGARLYKTGDLARYRPDGNIEFLGRSDRQVKIRGFRIELGEIEAVLEQHPTIREVAVVSREIQGDLRLVAYIVPSPQQLYFQATTLEQQYIANYQTVYDEIYSQDQNFSQLDSTISLRAWISSDTNQPLPEAEVIEYADSTAQRILSVMQPKRVLEIGCGTGVILLRVAPHCTHYCGTDISDVALRYTQQQLAIRQPDILTKVSFLHRAAHNFQDIATEQFDTIILNEVVQHFPSIEYFVDVLQSAVKVVQPGGCIFLGGVRSLPLLEAFHTWVQLNRVPPSWSTAQFYQQVQEQLSAEKELVINPDFFTALQKYLPEISYVQICPKRGSYHNELTKFHYDVILHIKAEVNLTPDILWLNWHEEKLTVTAVRQLLKSSAPATLGLRNIPNARVETSAKAVELLRQNSGIQTVAELKQALQSNFSPLGVDPEEFWTLSQDLPYTVDISWANAAIDGSYDVLFRRYSDNSTNLIPGFGAIATNSQQPLDTYTNKPLHSQSKLTSELIPQITSYLREKLPEYMIPVNFVALEALPLTPNGKVDYQALPAPQQIRSRFTETLIFPRDSLELQLAQIWEDILDIHPVGVTENFFDLGGHSLSAVRLMAQIRTKLNQELPLSILFQGITIEKLASILRQQSDVQTHNLLIPLQPHGSKRPFFCLHPAGGNVLCYYELARHLQPDQPIYGLQALGLDGEQQPYNRIEDMAAHYIQLIRTIQPTGSYLLGGWSMGGAIAFEIAQQLHQQGDRVDLLALFDSLAPIPQNKPTNISEYNDAKMLSQLAQDMASLTGRNLAISEQQLQQLKPDEQLQYFLEQAKIANIFPPDIEYQQLSNLLQVFKSNIQAILNYAPQVYPQRIVLFRASENNFNQAPQNQTLGWDELSSESVEIVNVPGTHYTMLTKPHVQTLLEQLRHYLAQD</sequence>
<dbReference type="SUPFAM" id="SSF53335">
    <property type="entry name" value="S-adenosyl-L-methionine-dependent methyltransferases"/>
    <property type="match status" value="1"/>
</dbReference>
<dbReference type="InterPro" id="IPR029063">
    <property type="entry name" value="SAM-dependent_MTases_sf"/>
</dbReference>
<keyword evidence="7" id="KW-1185">Reference proteome</keyword>
<dbReference type="NCBIfam" id="TIGR01733">
    <property type="entry name" value="AA-adenyl-dom"/>
    <property type="match status" value="2"/>
</dbReference>
<dbReference type="CDD" id="cd05930">
    <property type="entry name" value="A_NRPS"/>
    <property type="match status" value="1"/>
</dbReference>
<dbReference type="SMART" id="SM00824">
    <property type="entry name" value="PKS_TE"/>
    <property type="match status" value="1"/>
</dbReference>
<name>A0ABR6SHY3_ANAVA</name>
<evidence type="ECO:0000256" key="4">
    <source>
        <dbReference type="ARBA" id="ARBA00022737"/>
    </source>
</evidence>
<evidence type="ECO:0000259" key="5">
    <source>
        <dbReference type="PROSITE" id="PS50075"/>
    </source>
</evidence>
<accession>A0ABR6SHY3</accession>
<gene>
    <name evidence="6" type="ORF">GNE12_29455</name>
</gene>
<keyword evidence="4" id="KW-0677">Repeat</keyword>
<dbReference type="SUPFAM" id="SSF53474">
    <property type="entry name" value="alpha/beta-Hydrolases"/>
    <property type="match status" value="1"/>
</dbReference>
<evidence type="ECO:0000256" key="2">
    <source>
        <dbReference type="ARBA" id="ARBA00022450"/>
    </source>
</evidence>
<feature type="domain" description="Carrier" evidence="5">
    <location>
        <begin position="1019"/>
        <end position="1093"/>
    </location>
</feature>
<evidence type="ECO:0000313" key="7">
    <source>
        <dbReference type="Proteomes" id="UP000570851"/>
    </source>
</evidence>
<dbReference type="Pfam" id="PF13193">
    <property type="entry name" value="AMP-binding_C"/>
    <property type="match status" value="1"/>
</dbReference>
<dbReference type="InterPro" id="IPR000873">
    <property type="entry name" value="AMP-dep_synth/lig_dom"/>
</dbReference>
<dbReference type="InterPro" id="IPR036736">
    <property type="entry name" value="ACP-like_sf"/>
</dbReference>
<dbReference type="PROSITE" id="PS50075">
    <property type="entry name" value="CARRIER"/>
    <property type="match status" value="2"/>
</dbReference>
<dbReference type="Pfam" id="PF00668">
    <property type="entry name" value="Condensation"/>
    <property type="match status" value="2"/>
</dbReference>
<dbReference type="PANTHER" id="PTHR45527:SF14">
    <property type="entry name" value="PLIPASTATIN SYNTHASE SUBUNIT B"/>
    <property type="match status" value="1"/>
</dbReference>
<dbReference type="PANTHER" id="PTHR45527">
    <property type="entry name" value="NONRIBOSOMAL PEPTIDE SYNTHETASE"/>
    <property type="match status" value="1"/>
</dbReference>
<dbReference type="NCBIfam" id="NF003417">
    <property type="entry name" value="PRK04813.1"/>
    <property type="match status" value="3"/>
</dbReference>
<dbReference type="InterPro" id="IPR020806">
    <property type="entry name" value="PKS_PP-bd"/>
</dbReference>
<dbReference type="InterPro" id="IPR001242">
    <property type="entry name" value="Condensation_dom"/>
</dbReference>
<dbReference type="Pfam" id="PF00550">
    <property type="entry name" value="PP-binding"/>
    <property type="match status" value="2"/>
</dbReference>
<organism evidence="6 7">
    <name type="scientific">Trichormus variabilis N2B</name>
    <dbReference type="NCBI Taxonomy" id="2681315"/>
    <lineage>
        <taxon>Bacteria</taxon>
        <taxon>Bacillati</taxon>
        <taxon>Cyanobacteriota</taxon>
        <taxon>Cyanophyceae</taxon>
        <taxon>Nostocales</taxon>
        <taxon>Nostocaceae</taxon>
        <taxon>Trichormus</taxon>
    </lineage>
</organism>
<dbReference type="SUPFAM" id="SSF56801">
    <property type="entry name" value="Acetyl-CoA synthetase-like"/>
    <property type="match status" value="2"/>
</dbReference>
<dbReference type="InterPro" id="IPR013217">
    <property type="entry name" value="Methyltransf_12"/>
</dbReference>
<keyword evidence="6" id="KW-0614">Plasmid</keyword>
<dbReference type="CDD" id="cd19531">
    <property type="entry name" value="LCL_NRPS-like"/>
    <property type="match status" value="1"/>
</dbReference>
<dbReference type="Gene3D" id="3.30.300.30">
    <property type="match status" value="3"/>
</dbReference>
<dbReference type="EMBL" id="JACKZP010000306">
    <property type="protein sequence ID" value="MBC1306002.1"/>
    <property type="molecule type" value="Genomic_DNA"/>
</dbReference>
<dbReference type="Gene3D" id="3.30.559.10">
    <property type="entry name" value="Chloramphenicol acetyltransferase-like domain"/>
    <property type="match status" value="2"/>
</dbReference>
<dbReference type="InterPro" id="IPR020845">
    <property type="entry name" value="AMP-binding_CS"/>
</dbReference>
<dbReference type="RefSeq" id="WP_011316898.1">
    <property type="nucleotide sequence ID" value="NZ_JACKZP010000306.1"/>
</dbReference>
<dbReference type="Proteomes" id="UP000570851">
    <property type="component" value="Unassembled WGS sequence"/>
</dbReference>
<dbReference type="InterPro" id="IPR001031">
    <property type="entry name" value="Thioesterase"/>
</dbReference>
<dbReference type="PROSITE" id="PS00012">
    <property type="entry name" value="PHOSPHOPANTETHEINE"/>
    <property type="match status" value="1"/>
</dbReference>
<dbReference type="Pfam" id="PF00975">
    <property type="entry name" value="Thioesterase"/>
    <property type="match status" value="1"/>
</dbReference>
<geneLocation type="plasmid" evidence="6">
    <name>pN2B-C</name>
</geneLocation>
<feature type="domain" description="Carrier" evidence="5">
    <location>
        <begin position="2513"/>
        <end position="2588"/>
    </location>
</feature>
<dbReference type="InterPro" id="IPR020802">
    <property type="entry name" value="TesA-like"/>
</dbReference>
<comment type="caution">
    <text evidence="6">The sequence shown here is derived from an EMBL/GenBank/DDBJ whole genome shotgun (WGS) entry which is preliminary data.</text>
</comment>
<comment type="cofactor">
    <cofactor evidence="1">
        <name>pantetheine 4'-phosphate</name>
        <dbReference type="ChEBI" id="CHEBI:47942"/>
    </cofactor>
</comment>
<dbReference type="CDD" id="cd02440">
    <property type="entry name" value="AdoMet_MTases"/>
    <property type="match status" value="1"/>
</dbReference>
<dbReference type="Gene3D" id="2.30.38.10">
    <property type="entry name" value="Luciferase, Domain 3"/>
    <property type="match status" value="2"/>
</dbReference>
<dbReference type="Pfam" id="PF00501">
    <property type="entry name" value="AMP-binding"/>
    <property type="match status" value="2"/>
</dbReference>